<dbReference type="Pfam" id="PF08241">
    <property type="entry name" value="Methyltransf_11"/>
    <property type="match status" value="1"/>
</dbReference>
<name>A0A839HT92_9BURK</name>
<dbReference type="RefSeq" id="WP_182661634.1">
    <property type="nucleotide sequence ID" value="NZ_JACIVI010000001.1"/>
</dbReference>
<feature type="domain" description="Methyltransferase type 11" evidence="2">
    <location>
        <begin position="75"/>
        <end position="124"/>
    </location>
</feature>
<accession>A0A839HT92</accession>
<dbReference type="Gene3D" id="3.40.50.150">
    <property type="entry name" value="Vaccinia Virus protein VP39"/>
    <property type="match status" value="1"/>
</dbReference>
<sequence length="273" mass="30392">MTLSPLSIGLAPWLETPAGRYALDWEQQQLDALVADLFGFHAIQLGLPVLDGLRANRMPHRWQVDEGGADDTRTAVRCDFHALPFASQSLDLVLLPHTLDLCLDPHATLREVERVLMPEGRVVIVGFNPDSLWGLRQGGGLLLRRLGSQGPVYLPCGEAGTGRLISPRRLRDWLRLLGFEIDGGRFGAYRPPWRSAAWLDRWAWMESAGDRWWPMFGALHILVAVKRVAGMRLIGPAWKRPRRARAAPAVAGGHREALMPPLSPSSRSKRSSE</sequence>
<protein>
    <submittedName>
        <fullName evidence="3">Methyltransferase domain-containing protein</fullName>
    </submittedName>
</protein>
<keyword evidence="3" id="KW-0808">Transferase</keyword>
<evidence type="ECO:0000259" key="2">
    <source>
        <dbReference type="Pfam" id="PF08241"/>
    </source>
</evidence>
<reference evidence="3 4" key="1">
    <citation type="submission" date="2020-08" db="EMBL/GenBank/DDBJ databases">
        <title>Aquariorum lacteus gen. nov., sp. nov., a new member of the family Comamonadaceae, isolated from freshwater aquarium.</title>
        <authorList>
            <person name="Chun S.-J."/>
        </authorList>
    </citation>
    <scope>NUCLEOTIDE SEQUENCE [LARGE SCALE GENOMIC DNA]</scope>
    <source>
        <strain evidence="3 4">SJAQ100</strain>
    </source>
</reference>
<keyword evidence="3" id="KW-0489">Methyltransferase</keyword>
<feature type="region of interest" description="Disordered" evidence="1">
    <location>
        <begin position="245"/>
        <end position="273"/>
    </location>
</feature>
<dbReference type="GO" id="GO:0032259">
    <property type="term" value="P:methylation"/>
    <property type="evidence" value="ECO:0007669"/>
    <property type="project" value="UniProtKB-KW"/>
</dbReference>
<dbReference type="InterPro" id="IPR013216">
    <property type="entry name" value="Methyltransf_11"/>
</dbReference>
<evidence type="ECO:0000256" key="1">
    <source>
        <dbReference type="SAM" id="MobiDB-lite"/>
    </source>
</evidence>
<dbReference type="GO" id="GO:0008757">
    <property type="term" value="F:S-adenosylmethionine-dependent methyltransferase activity"/>
    <property type="evidence" value="ECO:0007669"/>
    <property type="project" value="InterPro"/>
</dbReference>
<dbReference type="InterPro" id="IPR029063">
    <property type="entry name" value="SAM-dependent_MTases_sf"/>
</dbReference>
<comment type="caution">
    <text evidence="3">The sequence shown here is derived from an EMBL/GenBank/DDBJ whole genome shotgun (WGS) entry which is preliminary data.</text>
</comment>
<proteinExistence type="predicted"/>
<dbReference type="AlphaFoldDB" id="A0A839HT92"/>
<dbReference type="SUPFAM" id="SSF53335">
    <property type="entry name" value="S-adenosyl-L-methionine-dependent methyltransferases"/>
    <property type="match status" value="1"/>
</dbReference>
<organism evidence="3 4">
    <name type="scientific">Aquariibacter albus</name>
    <dbReference type="NCBI Taxonomy" id="2759899"/>
    <lineage>
        <taxon>Bacteria</taxon>
        <taxon>Pseudomonadati</taxon>
        <taxon>Pseudomonadota</taxon>
        <taxon>Betaproteobacteria</taxon>
        <taxon>Burkholderiales</taxon>
        <taxon>Sphaerotilaceae</taxon>
        <taxon>Aquariibacter</taxon>
    </lineage>
</organism>
<evidence type="ECO:0000313" key="4">
    <source>
        <dbReference type="Proteomes" id="UP000586093"/>
    </source>
</evidence>
<gene>
    <name evidence="3" type="ORF">H4F90_03860</name>
</gene>
<dbReference type="Proteomes" id="UP000586093">
    <property type="component" value="Unassembled WGS sequence"/>
</dbReference>
<evidence type="ECO:0000313" key="3">
    <source>
        <dbReference type="EMBL" id="MBB1161114.1"/>
    </source>
</evidence>
<dbReference type="EMBL" id="JACIVI010000001">
    <property type="protein sequence ID" value="MBB1161114.1"/>
    <property type="molecule type" value="Genomic_DNA"/>
</dbReference>
<keyword evidence="4" id="KW-1185">Reference proteome</keyword>